<dbReference type="Gene3D" id="3.20.70.20">
    <property type="match status" value="1"/>
</dbReference>
<evidence type="ECO:0000256" key="10">
    <source>
        <dbReference type="ARBA" id="ARBA00047754"/>
    </source>
</evidence>
<keyword evidence="7" id="KW-0215">Deoxyribonucleotide synthesis</keyword>
<dbReference type="InterPro" id="IPR013509">
    <property type="entry name" value="RNR_lsu_N"/>
</dbReference>
<evidence type="ECO:0000259" key="13">
    <source>
        <dbReference type="Pfam" id="PF02867"/>
    </source>
</evidence>
<dbReference type="InterPro" id="IPR000788">
    <property type="entry name" value="RNR_lg_C"/>
</dbReference>
<dbReference type="KEGG" id="fpf:DCC35_17055"/>
<comment type="function">
    <text evidence="11">Catalyzes the reduction of ribonucleotides to deoxyribonucleotides. May function to provide a pool of deoxyribonucleotide precursors for DNA repair during oxygen limitation and/or for immediate growth after restoration of oxygen.</text>
</comment>
<sequence>MKSTTSIENESLKSYPEPEVSEASKKYFNGDTLAAEVWKNKYALKNGEGEYFERTPDNMHKRIAREFSRIENKYPTPLKEKEIYALLKNFNYIIPQGSPMAGIGNDFQISSLSNCFVIGVENDADSYGAIMSLDEELVQLMKRRGGVGLDLSSVRPKGSKVHNSALTATGIVPFMHRFSNSTREVAQGGRRGALMLTLSSKHPDALDFTKAKRDTTSVTGANISLKVDDEFIKAVKDHTQYIQQFPLNSEDPKLTKKIKAEDLWDEIIEGAWKSAEPGVIFWDTVQRESLPDRYHKHGFTTTSTNPCGEIPLCPYDSCRLLAINLYSYVKEPFTEKAAFDFDLFKDHVHKALRLMDDLVDLELEKVDNILKKIESDPEPDQYKNREKKLWTKIRNKTAKGRRTGLGVTGLGDMLAGLGIQYGSEASIILAEKVQKTLALSAYSSSVKLAEERGAFPVYDENLEKDHPFLNRIKDEAPEVIEGMKKFGRRNIAMLTIAPTGSTSLLTQTTSGIEPVFRIYYTRRKKVNDSSEVTGKQYFTDENGDKYEEFAIIHHKFRNWLSSKGFTDEEITQLKPKDLDKLIKDSPYRQSSSEHIDWKSKVKLQGKLQKWVDHSISVTVNLPEKTSREVISGLYMDAWEAGCKGITVYREGSRSGILVSDESKKSTDFQETIAPKRPEILDASVIQFLNNDEKWVAVVGLLNNKPYEIFTGRADDSFSILSKVKKGRVIKTKGKNGKNRYDFQYLDADGYKVTIEGLSRTFNEEYWNYAKLISGVLRHGMPLKYAVEMIDDLYLDAPTLNTWKNGVKRALLQFIPDGTIPTDNLCPNCKSPAMSYQESCLLCNNCGYSKCG</sequence>
<dbReference type="RefSeq" id="WP_137091913.1">
    <property type="nucleotide sequence ID" value="NZ_CP028923.1"/>
</dbReference>
<evidence type="ECO:0000256" key="2">
    <source>
        <dbReference type="ARBA" id="ARBA00007405"/>
    </source>
</evidence>
<evidence type="ECO:0000256" key="5">
    <source>
        <dbReference type="ARBA" id="ARBA00022741"/>
    </source>
</evidence>
<evidence type="ECO:0000313" key="14">
    <source>
        <dbReference type="EMBL" id="QCK16322.1"/>
    </source>
</evidence>
<dbReference type="AlphaFoldDB" id="A0A4D7JUR2"/>
<dbReference type="PANTHER" id="PTHR43371">
    <property type="entry name" value="VITAMIN B12-DEPENDENT RIBONUCLEOTIDE REDUCTASE"/>
    <property type="match status" value="1"/>
</dbReference>
<keyword evidence="3 11" id="KW-0846">Cobalamin</keyword>
<keyword evidence="4 11" id="KW-0237">DNA synthesis</keyword>
<name>A0A4D7JUR2_9BACT</name>
<evidence type="ECO:0000256" key="3">
    <source>
        <dbReference type="ARBA" id="ARBA00022628"/>
    </source>
</evidence>
<protein>
    <recommendedName>
        <fullName evidence="11">Vitamin B12-dependent ribonucleotide reductase</fullName>
        <ecNumber evidence="11">1.17.4.1</ecNumber>
    </recommendedName>
</protein>
<evidence type="ECO:0000259" key="12">
    <source>
        <dbReference type="Pfam" id="PF00317"/>
    </source>
</evidence>
<keyword evidence="8" id="KW-1015">Disulfide bond</keyword>
<dbReference type="PRINTS" id="PR01183">
    <property type="entry name" value="RIBORDTASEM1"/>
</dbReference>
<dbReference type="EC" id="1.17.4.1" evidence="11"/>
<dbReference type="Pfam" id="PF00317">
    <property type="entry name" value="Ribonuc_red_lgN"/>
    <property type="match status" value="1"/>
</dbReference>
<proteinExistence type="inferred from homology"/>
<evidence type="ECO:0000256" key="6">
    <source>
        <dbReference type="ARBA" id="ARBA00023002"/>
    </source>
</evidence>
<dbReference type="SUPFAM" id="SSF51998">
    <property type="entry name" value="PFL-like glycyl radical enzymes"/>
    <property type="match status" value="1"/>
</dbReference>
<dbReference type="InterPro" id="IPR050862">
    <property type="entry name" value="RdRp_reductase_class-2"/>
</dbReference>
<dbReference type="PANTHER" id="PTHR43371:SF1">
    <property type="entry name" value="RIBONUCLEOSIDE-DIPHOSPHATE REDUCTASE"/>
    <property type="match status" value="1"/>
</dbReference>
<dbReference type="GO" id="GO:0009263">
    <property type="term" value="P:deoxyribonucleotide biosynthetic process"/>
    <property type="evidence" value="ECO:0007669"/>
    <property type="project" value="UniProtKB-KW"/>
</dbReference>
<keyword evidence="5 11" id="KW-0547">Nucleotide-binding</keyword>
<reference evidence="14 15" key="1">
    <citation type="submission" date="2018-04" db="EMBL/GenBank/DDBJ databases">
        <title>Complete genome uncultured novel isolate.</title>
        <authorList>
            <person name="Merlino G."/>
        </authorList>
    </citation>
    <scope>NUCLEOTIDE SEQUENCE [LARGE SCALE GENOMIC DNA]</scope>
    <source>
        <strain evidence="15">R1DC9</strain>
    </source>
</reference>
<dbReference type="EMBL" id="CP028923">
    <property type="protein sequence ID" value="QCK16322.1"/>
    <property type="molecule type" value="Genomic_DNA"/>
</dbReference>
<evidence type="ECO:0000256" key="8">
    <source>
        <dbReference type="ARBA" id="ARBA00023157"/>
    </source>
</evidence>
<dbReference type="NCBIfam" id="TIGR02504">
    <property type="entry name" value="NrdJ_Z"/>
    <property type="match status" value="1"/>
</dbReference>
<dbReference type="Pfam" id="PF02867">
    <property type="entry name" value="Ribonuc_red_lgC"/>
    <property type="match status" value="1"/>
</dbReference>
<evidence type="ECO:0000256" key="4">
    <source>
        <dbReference type="ARBA" id="ARBA00022634"/>
    </source>
</evidence>
<dbReference type="GO" id="GO:0004748">
    <property type="term" value="F:ribonucleoside-diphosphate reductase activity, thioredoxin disulfide as acceptor"/>
    <property type="evidence" value="ECO:0007669"/>
    <property type="project" value="UniProtKB-EC"/>
</dbReference>
<comment type="cofactor">
    <cofactor evidence="1 11">
        <name>adenosylcob(III)alamin</name>
        <dbReference type="ChEBI" id="CHEBI:18408"/>
    </cofactor>
</comment>
<keyword evidence="6 11" id="KW-0560">Oxidoreductase</keyword>
<evidence type="ECO:0000256" key="1">
    <source>
        <dbReference type="ARBA" id="ARBA00001922"/>
    </source>
</evidence>
<accession>A0A4D7JUR2</accession>
<evidence type="ECO:0000313" key="15">
    <source>
        <dbReference type="Proteomes" id="UP000298616"/>
    </source>
</evidence>
<organism evidence="14 15">
    <name type="scientific">Mangrovivirga cuniculi</name>
    <dbReference type="NCBI Taxonomy" id="2715131"/>
    <lineage>
        <taxon>Bacteria</taxon>
        <taxon>Pseudomonadati</taxon>
        <taxon>Bacteroidota</taxon>
        <taxon>Cytophagia</taxon>
        <taxon>Cytophagales</taxon>
        <taxon>Mangrovivirgaceae</taxon>
        <taxon>Mangrovivirga</taxon>
    </lineage>
</organism>
<keyword evidence="9 11" id="KW-0170">Cobalt</keyword>
<evidence type="ECO:0000256" key="11">
    <source>
        <dbReference type="RuleBase" id="RU364064"/>
    </source>
</evidence>
<keyword evidence="15" id="KW-1185">Reference proteome</keyword>
<feature type="domain" description="Ribonucleotide reductase large subunit N-terminal" evidence="12">
    <location>
        <begin position="31"/>
        <end position="95"/>
    </location>
</feature>
<dbReference type="Proteomes" id="UP000298616">
    <property type="component" value="Chromosome"/>
</dbReference>
<dbReference type="GO" id="GO:0071897">
    <property type="term" value="P:DNA biosynthetic process"/>
    <property type="evidence" value="ECO:0007669"/>
    <property type="project" value="UniProtKB-KW"/>
</dbReference>
<evidence type="ECO:0000256" key="9">
    <source>
        <dbReference type="ARBA" id="ARBA00023285"/>
    </source>
</evidence>
<dbReference type="OrthoDB" id="9762933at2"/>
<feature type="domain" description="Ribonucleotide reductase large subunit C-terminal" evidence="13">
    <location>
        <begin position="113"/>
        <end position="648"/>
    </location>
</feature>
<dbReference type="InterPro" id="IPR013344">
    <property type="entry name" value="RNR_NrdJ/NrdZ"/>
</dbReference>
<dbReference type="GO" id="GO:0031419">
    <property type="term" value="F:cobalamin binding"/>
    <property type="evidence" value="ECO:0007669"/>
    <property type="project" value="UniProtKB-KW"/>
</dbReference>
<gene>
    <name evidence="14" type="ORF">DCC35_17055</name>
</gene>
<comment type="similarity">
    <text evidence="2 11">Belongs to the ribonucleoside diphosphate reductase class-2 family.</text>
</comment>
<evidence type="ECO:0000256" key="7">
    <source>
        <dbReference type="ARBA" id="ARBA00023116"/>
    </source>
</evidence>
<dbReference type="CDD" id="cd02888">
    <property type="entry name" value="RNR_II_dimer"/>
    <property type="match status" value="1"/>
</dbReference>
<comment type="catalytic activity">
    <reaction evidence="10 11">
        <text>a 2'-deoxyribonucleoside 5'-diphosphate + [thioredoxin]-disulfide + H2O = a ribonucleoside 5'-diphosphate + [thioredoxin]-dithiol</text>
        <dbReference type="Rhea" id="RHEA:23252"/>
        <dbReference type="Rhea" id="RHEA-COMP:10698"/>
        <dbReference type="Rhea" id="RHEA-COMP:10700"/>
        <dbReference type="ChEBI" id="CHEBI:15377"/>
        <dbReference type="ChEBI" id="CHEBI:29950"/>
        <dbReference type="ChEBI" id="CHEBI:50058"/>
        <dbReference type="ChEBI" id="CHEBI:57930"/>
        <dbReference type="ChEBI" id="CHEBI:73316"/>
        <dbReference type="EC" id="1.17.4.1"/>
    </reaction>
</comment>
<dbReference type="GO" id="GO:0005524">
    <property type="term" value="F:ATP binding"/>
    <property type="evidence" value="ECO:0007669"/>
    <property type="project" value="InterPro"/>
</dbReference>